<evidence type="ECO:0000256" key="5">
    <source>
        <dbReference type="SAM" id="MobiDB-lite"/>
    </source>
</evidence>
<comment type="similarity">
    <text evidence="4">Belongs to the class V-like SAM-binding methyltransferase superfamily. Histone-lysine methyltransferase family. SETD6 subfamily.</text>
</comment>
<dbReference type="InterPro" id="IPR015353">
    <property type="entry name" value="Rubisco_LSMT_subst-bd"/>
</dbReference>
<keyword evidence="4" id="KW-0539">Nucleus</keyword>
<dbReference type="Gene3D" id="3.90.1410.10">
    <property type="entry name" value="set domain protein methyltransferase, domain 1"/>
    <property type="match status" value="1"/>
</dbReference>
<protein>
    <recommendedName>
        <fullName evidence="4">Ribosomal lysine N-methyltransferase 4</fullName>
        <ecNumber evidence="4">2.1.1.-</ecNumber>
    </recommendedName>
</protein>
<proteinExistence type="inferred from homology"/>
<keyword evidence="2 4" id="KW-0808">Transferase</keyword>
<sequence>MSSTIHFPDADNFQRQADDFIAWLSQKPGVRISPKIQVTDLRGQAAGRGVVAKTEISDGEELFAIPRDIVLTVQNSNLRDQLPQREEFENLGPWLSLMLVMIYEYLQGERSAWSAYFRVLPTRFDTLMFWSKFELAELQASAVVDKIGKQGAEESILEMVAPIVRVNPALFPPVGGLPSYDGPQGERAILELAHMMGSLIMAYAFDIEKPEDEEEDGEDGYVTDEEDELPKGMVPLADLLNADADRNNARLFQEEELLVMKTIKPIHQGEEIFNDYGQIPRSDLLRRYGYVTDNYASYDVVELPLDVICSVAGLANADPETQPQLKLLEDLEILDDGYIIPRPSAEDSMTDILPDELLALVKTLTLTPEQLLQQQSKNKPPKPVLNAPEATLLLKAVQKRQSQYATNLEQDQQILASLKQAEASGPLEGSSRRQKMAVEVRLGEKEILQRLFAMFSNFIASNAGQGAKRNADNSPEQSRQAKSLRT</sequence>
<accession>A0ABR3X035</accession>
<comment type="function">
    <text evidence="4">S-adenosyl-L-methionine-dependent protein-lysine N-methyltransferase that monomethylates 60S ribosomal protein L42.</text>
</comment>
<keyword evidence="3 4" id="KW-0949">S-adenosyl-L-methionine</keyword>
<dbReference type="SUPFAM" id="SSF81822">
    <property type="entry name" value="RuBisCo LSMT C-terminal, substrate-binding domain"/>
    <property type="match status" value="1"/>
</dbReference>
<name>A0ABR3X035_9EURO</name>
<evidence type="ECO:0000256" key="3">
    <source>
        <dbReference type="ARBA" id="ARBA00022691"/>
    </source>
</evidence>
<dbReference type="Gene3D" id="3.90.1420.10">
    <property type="entry name" value="Rubisco LSMT, substrate-binding domain"/>
    <property type="match status" value="1"/>
</dbReference>
<dbReference type="PANTHER" id="PTHR13271:SF34">
    <property type="entry name" value="N-LYSINE METHYLTRANSFERASE SETD6"/>
    <property type="match status" value="1"/>
</dbReference>
<dbReference type="EC" id="2.1.1.-" evidence="4"/>
<feature type="domain" description="SET" evidence="6">
    <location>
        <begin position="34"/>
        <end position="277"/>
    </location>
</feature>
<feature type="compositionally biased region" description="Polar residues" evidence="5">
    <location>
        <begin position="472"/>
        <end position="486"/>
    </location>
</feature>
<reference evidence="7 8" key="1">
    <citation type="journal article" date="2024" name="IMA Fungus">
        <title>IMA Genome - F19 : A genome assembly and annotation guide to empower mycologists, including annotated draft genome sequences of Ceratocystis pirilliformis, Diaporthe australafricana, Fusarium ophioides, Paecilomyces lecythidis, and Sporothrix stenoceras.</title>
        <authorList>
            <person name="Aylward J."/>
            <person name="Wilson A.M."/>
            <person name="Visagie C.M."/>
            <person name="Spraker J."/>
            <person name="Barnes I."/>
            <person name="Buitendag C."/>
            <person name="Ceriani C."/>
            <person name="Del Mar Angel L."/>
            <person name="du Plessis D."/>
            <person name="Fuchs T."/>
            <person name="Gasser K."/>
            <person name="Kramer D."/>
            <person name="Li W."/>
            <person name="Munsamy K."/>
            <person name="Piso A."/>
            <person name="Price J.L."/>
            <person name="Sonnekus B."/>
            <person name="Thomas C."/>
            <person name="van der Nest A."/>
            <person name="van Dijk A."/>
            <person name="van Heerden A."/>
            <person name="van Vuuren N."/>
            <person name="Yilmaz N."/>
            <person name="Duong T.A."/>
            <person name="van der Merwe N.A."/>
            <person name="Wingfield M.J."/>
            <person name="Wingfield B.D."/>
        </authorList>
    </citation>
    <scope>NUCLEOTIDE SEQUENCE [LARGE SCALE GENOMIC DNA]</scope>
    <source>
        <strain evidence="7 8">CMW 18167</strain>
    </source>
</reference>
<comment type="caution">
    <text evidence="7">The sequence shown here is derived from an EMBL/GenBank/DDBJ whole genome shotgun (WGS) entry which is preliminary data.</text>
</comment>
<dbReference type="Proteomes" id="UP001583193">
    <property type="component" value="Unassembled WGS sequence"/>
</dbReference>
<dbReference type="Pfam" id="PF00856">
    <property type="entry name" value="SET"/>
    <property type="match status" value="1"/>
</dbReference>
<organism evidence="7 8">
    <name type="scientific">Paecilomyces lecythidis</name>
    <dbReference type="NCBI Taxonomy" id="3004212"/>
    <lineage>
        <taxon>Eukaryota</taxon>
        <taxon>Fungi</taxon>
        <taxon>Dikarya</taxon>
        <taxon>Ascomycota</taxon>
        <taxon>Pezizomycotina</taxon>
        <taxon>Eurotiomycetes</taxon>
        <taxon>Eurotiomycetidae</taxon>
        <taxon>Eurotiales</taxon>
        <taxon>Thermoascaceae</taxon>
        <taxon>Paecilomyces</taxon>
    </lineage>
</organism>
<evidence type="ECO:0000259" key="6">
    <source>
        <dbReference type="PROSITE" id="PS50280"/>
    </source>
</evidence>
<evidence type="ECO:0000256" key="1">
    <source>
        <dbReference type="ARBA" id="ARBA00022603"/>
    </source>
</evidence>
<evidence type="ECO:0000313" key="7">
    <source>
        <dbReference type="EMBL" id="KAL1868995.1"/>
    </source>
</evidence>
<dbReference type="InterPro" id="IPR036464">
    <property type="entry name" value="Rubisco_LSMT_subst-bd_sf"/>
</dbReference>
<dbReference type="Pfam" id="PF09273">
    <property type="entry name" value="Rubis-subs-bind"/>
    <property type="match status" value="1"/>
</dbReference>
<evidence type="ECO:0000256" key="2">
    <source>
        <dbReference type="ARBA" id="ARBA00022679"/>
    </source>
</evidence>
<dbReference type="EMBL" id="JAVDPF010000036">
    <property type="protein sequence ID" value="KAL1868995.1"/>
    <property type="molecule type" value="Genomic_DNA"/>
</dbReference>
<evidence type="ECO:0000313" key="8">
    <source>
        <dbReference type="Proteomes" id="UP001583193"/>
    </source>
</evidence>
<evidence type="ECO:0000256" key="4">
    <source>
        <dbReference type="PIRNR" id="PIRNR011771"/>
    </source>
</evidence>
<dbReference type="PIRSF" id="PIRSF011771">
    <property type="entry name" value="RMS1_SET"/>
    <property type="match status" value="1"/>
</dbReference>
<dbReference type="InterPro" id="IPR046341">
    <property type="entry name" value="SET_dom_sf"/>
</dbReference>
<keyword evidence="1 4" id="KW-0489">Methyltransferase</keyword>
<dbReference type="PANTHER" id="PTHR13271">
    <property type="entry name" value="UNCHARACTERIZED PUTATIVE METHYLTRANSFERASE"/>
    <property type="match status" value="1"/>
</dbReference>
<dbReference type="InterPro" id="IPR050600">
    <property type="entry name" value="SETD3_SETD6_MTase"/>
</dbReference>
<dbReference type="SUPFAM" id="SSF82199">
    <property type="entry name" value="SET domain"/>
    <property type="match status" value="1"/>
</dbReference>
<comment type="subcellular location">
    <subcellularLocation>
        <location evidence="4">Nucleus</location>
    </subcellularLocation>
</comment>
<dbReference type="PROSITE" id="PS50280">
    <property type="entry name" value="SET"/>
    <property type="match status" value="1"/>
</dbReference>
<gene>
    <name evidence="7" type="primary">RMS1</name>
    <name evidence="7" type="ORF">Plec18167_007997</name>
</gene>
<feature type="region of interest" description="Disordered" evidence="5">
    <location>
        <begin position="464"/>
        <end position="486"/>
    </location>
</feature>
<dbReference type="InterPro" id="IPR011383">
    <property type="entry name" value="N-lys_methylase_SETD6"/>
</dbReference>
<keyword evidence="8" id="KW-1185">Reference proteome</keyword>
<dbReference type="InterPro" id="IPR001214">
    <property type="entry name" value="SET_dom"/>
</dbReference>